<evidence type="ECO:0000259" key="10">
    <source>
        <dbReference type="Pfam" id="PF03522"/>
    </source>
</evidence>
<dbReference type="PANTHER" id="PTHR11827:SF72">
    <property type="entry name" value="GH08340P"/>
    <property type="match status" value="1"/>
</dbReference>
<feature type="compositionally biased region" description="Basic and acidic residues" evidence="7">
    <location>
        <begin position="24"/>
        <end position="46"/>
    </location>
</feature>
<feature type="region of interest" description="Disordered" evidence="7">
    <location>
        <begin position="1018"/>
        <end position="1192"/>
    </location>
</feature>
<evidence type="ECO:0000256" key="2">
    <source>
        <dbReference type="ARBA" id="ARBA00010593"/>
    </source>
</evidence>
<dbReference type="OrthoDB" id="2020542at2759"/>
<evidence type="ECO:0000256" key="8">
    <source>
        <dbReference type="SAM" id="Phobius"/>
    </source>
</evidence>
<reference evidence="11" key="1">
    <citation type="journal article" date="2014" name="Nat. Commun.">
        <title>Multiple recent horizontal transfers of a large genomic region in cheese making fungi.</title>
        <authorList>
            <person name="Cheeseman K."/>
            <person name="Ropars J."/>
            <person name="Renault P."/>
            <person name="Dupont J."/>
            <person name="Gouzy J."/>
            <person name="Branca A."/>
            <person name="Abraham A.L."/>
            <person name="Ceppi M."/>
            <person name="Conseiller E."/>
            <person name="Debuchy R."/>
            <person name="Malagnac F."/>
            <person name="Goarin A."/>
            <person name="Silar P."/>
            <person name="Lacoste S."/>
            <person name="Sallet E."/>
            <person name="Bensimon A."/>
            <person name="Giraud T."/>
            <person name="Brygoo Y."/>
        </authorList>
    </citation>
    <scope>NUCLEOTIDE SEQUENCE [LARGE SCALE GENOMIC DNA]</scope>
    <source>
        <strain evidence="11">FM164</strain>
    </source>
</reference>
<keyword evidence="5 8" id="KW-1133">Transmembrane helix</keyword>
<feature type="transmembrane region" description="Helical" evidence="8">
    <location>
        <begin position="165"/>
        <end position="188"/>
    </location>
</feature>
<dbReference type="Pfam" id="PF03522">
    <property type="entry name" value="SLC12"/>
    <property type="match status" value="1"/>
</dbReference>
<dbReference type="InterPro" id="IPR004841">
    <property type="entry name" value="AA-permease/SLC12A_dom"/>
</dbReference>
<feature type="domain" description="Amino acid permease/ SLC12A" evidence="9">
    <location>
        <begin position="145"/>
        <end position="622"/>
    </location>
</feature>
<feature type="transmembrane region" description="Helical" evidence="8">
    <location>
        <begin position="296"/>
        <end position="314"/>
    </location>
</feature>
<keyword evidence="3" id="KW-0813">Transport</keyword>
<feature type="transmembrane region" description="Helical" evidence="8">
    <location>
        <begin position="393"/>
        <end position="414"/>
    </location>
</feature>
<feature type="compositionally biased region" description="Basic and acidic residues" evidence="7">
    <location>
        <begin position="114"/>
        <end position="124"/>
    </location>
</feature>
<dbReference type="GO" id="GO:0005774">
    <property type="term" value="C:vacuolar membrane"/>
    <property type="evidence" value="ECO:0007669"/>
    <property type="project" value="TreeGrafter"/>
</dbReference>
<keyword evidence="4 8" id="KW-0812">Transmembrane</keyword>
<sequence>MAKRALESSDSLSRRRPTFATRTAQEDVSRLDPGDSDHANSDERTRLLPWSPTPWARPYEPVNSAEPIEGRRHSSPMNYFQKISRWWHNRGDGDQEQETGEENTSQNVYLSADSLRDARADKKDKSGHRSRSMDEPKKLGTFSGVFVPTTLNVLSILMFLRFGFILGQAGVLGILGLLLISYTINLVTTMSLSAIATNGTVRGGGAYYLISRSLGPEFGGSIGIVFYLGYVFNTGMNAVGLVDCFTQNFGAQSGDWANFLEEGFWWQYLWGTIILVFCTGVCLAGSSIFARASNGLLVILLVATFSIPLSAVFMKPFPVPRQGVEFTGIRLKTLMGNLKPHLTKGAAGSQIKGRENFQDLFGILFPATGGIFAGASMSGDLKNPSKAIPKGTLSGLALTFVAYGLVILAMAASVTRESFYNNVNVIQIVNASDSVILLGEFATSFFSALMGVIGSAKLLQAIARDSLLPGIGIFAQGTHKTDDPVYAIIVTFVFAQITMLFDINRIASFVTMTYLMTFLVTNLACFLLKIGSAPNFRPSFHYFNWQTAAAGTLVSGISMFFVDGVYATGCVGILVILFLLIHYSSPPKPWGDVSQSLIYHQVRKYLLRLRQEHVKFWRPQILLFVSDLDRQYKMVSFCNSLKKGSLFVLAHVLVTDDFSAAVPEARRQQTAWTKFVEHSKIKAFVNIAISPAAEWGMRNIVLNSGLGGMRPNIVVIDQFRSDQSLVETYTSGRRDSRVRRHSLHSSTRTEEPSESGAANPPMSGQCYVTILEDLLFKLRINVAVAKGFEDLELPDPRGRHTKKYIDLWPIQMSAELGADSESKQNVLTTNFDTYTLILQLGCILNTVPSWKKTYKIRVAVFVEYETDLEDERARVEALLEKLRIEAEVLVFWLACGDLQAYQTIVNGTSVTADAQERVNSALQGEDWWQRVLRARALDQDPQDSDRTSDSFHLDKSYTWQGSSSQDSGAKPLYHRVTGLRKLIQSTRRRRSVSSFRALGGVNLGMQTHRLLDAFVDYDSSDSPSESDDSDLEAYVSEPEDGGEDIARARNEDVPVPGPSRLLGRSKTDDCSPSADSPSTPVSASPQAEATPSNQIIPSIIETGDDGSPKSNTPGPRPPISRSASRNRFSSSPIPEAKVNTEAEDGNGPSIMFAAQSSPPRSANKLDSIYSHRPSPVSSPSPGAPSNSHTHATGYPGVASVPLSFNDLPSRAQHLILNELMVQQSGDTAVIFTTLPSPVEGTSLSAEDSASYLSDLDVLWTGLPPCLLVHSNSMTVTMNL</sequence>
<feature type="region of interest" description="Disordered" evidence="7">
    <location>
        <begin position="90"/>
        <end position="135"/>
    </location>
</feature>
<comment type="similarity">
    <text evidence="2">Belongs to the SLC12A transporter family.</text>
</comment>
<feature type="region of interest" description="Disordered" evidence="7">
    <location>
        <begin position="730"/>
        <end position="760"/>
    </location>
</feature>
<evidence type="ECO:0000313" key="11">
    <source>
        <dbReference type="EMBL" id="CDM26864.1"/>
    </source>
</evidence>
<dbReference type="PANTHER" id="PTHR11827">
    <property type="entry name" value="SOLUTE CARRIER FAMILY 12, CATION COTRANSPORTERS"/>
    <property type="match status" value="1"/>
</dbReference>
<dbReference type="GO" id="GO:0015379">
    <property type="term" value="F:potassium:chloride symporter activity"/>
    <property type="evidence" value="ECO:0007669"/>
    <property type="project" value="TreeGrafter"/>
</dbReference>
<dbReference type="FunFam" id="1.20.1740.10:FF:000013">
    <property type="entry name" value="Solute carrier family 12 member"/>
    <property type="match status" value="1"/>
</dbReference>
<dbReference type="Pfam" id="PF00324">
    <property type="entry name" value="AA_permease"/>
    <property type="match status" value="1"/>
</dbReference>
<feature type="transmembrane region" description="Helical" evidence="8">
    <location>
        <begin position="566"/>
        <end position="583"/>
    </location>
</feature>
<feature type="domain" description="SLC12A transporter C-terminal" evidence="10">
    <location>
        <begin position="634"/>
        <end position="716"/>
    </location>
</feature>
<dbReference type="OMA" id="NDLPCRA"/>
<feature type="transmembrane region" description="Helical" evidence="8">
    <location>
        <begin position="360"/>
        <end position="381"/>
    </location>
</feature>
<dbReference type="Proteomes" id="UP000030686">
    <property type="component" value="Unassembled WGS sequence"/>
</dbReference>
<evidence type="ECO:0000313" key="12">
    <source>
        <dbReference type="Proteomes" id="UP000030686"/>
    </source>
</evidence>
<comment type="subcellular location">
    <subcellularLocation>
        <location evidence="1">Membrane</location>
        <topology evidence="1">Multi-pass membrane protein</topology>
    </subcellularLocation>
</comment>
<dbReference type="GO" id="GO:0006884">
    <property type="term" value="P:cell volume homeostasis"/>
    <property type="evidence" value="ECO:0007669"/>
    <property type="project" value="TreeGrafter"/>
</dbReference>
<dbReference type="InterPro" id="IPR018491">
    <property type="entry name" value="SLC12_C"/>
</dbReference>
<dbReference type="AlphaFoldDB" id="W6PY10"/>
<dbReference type="GO" id="GO:0055064">
    <property type="term" value="P:chloride ion homeostasis"/>
    <property type="evidence" value="ECO:0007669"/>
    <property type="project" value="TreeGrafter"/>
</dbReference>
<gene>
    <name evidence="11" type="ORF">PROQFM164_S01g000673</name>
</gene>
<dbReference type="GO" id="GO:0055075">
    <property type="term" value="P:potassium ion homeostasis"/>
    <property type="evidence" value="ECO:0007669"/>
    <property type="project" value="TreeGrafter"/>
</dbReference>
<evidence type="ECO:0000259" key="9">
    <source>
        <dbReference type="Pfam" id="PF00324"/>
    </source>
</evidence>
<dbReference type="Gene3D" id="1.20.1740.10">
    <property type="entry name" value="Amino acid/polyamine transporter I"/>
    <property type="match status" value="1"/>
</dbReference>
<evidence type="ECO:0000256" key="7">
    <source>
        <dbReference type="SAM" id="MobiDB-lite"/>
    </source>
</evidence>
<evidence type="ECO:0000256" key="5">
    <source>
        <dbReference type="ARBA" id="ARBA00022989"/>
    </source>
</evidence>
<evidence type="ECO:0000256" key="3">
    <source>
        <dbReference type="ARBA" id="ARBA00022448"/>
    </source>
</evidence>
<evidence type="ECO:0000256" key="4">
    <source>
        <dbReference type="ARBA" id="ARBA00022692"/>
    </source>
</evidence>
<feature type="transmembrane region" description="Helical" evidence="8">
    <location>
        <begin position="485"/>
        <end position="503"/>
    </location>
</feature>
<feature type="transmembrane region" description="Helical" evidence="8">
    <location>
        <begin position="509"/>
        <end position="530"/>
    </location>
</feature>
<evidence type="ECO:0000256" key="1">
    <source>
        <dbReference type="ARBA" id="ARBA00004141"/>
    </source>
</evidence>
<feature type="transmembrane region" description="Helical" evidence="8">
    <location>
        <begin position="209"/>
        <end position="232"/>
    </location>
</feature>
<feature type="compositionally biased region" description="Low complexity" evidence="7">
    <location>
        <begin position="1120"/>
        <end position="1131"/>
    </location>
</feature>
<feature type="transmembrane region" description="Helical" evidence="8">
    <location>
        <begin position="139"/>
        <end position="159"/>
    </location>
</feature>
<feature type="region of interest" description="Disordered" evidence="7">
    <location>
        <begin position="1"/>
        <end position="73"/>
    </location>
</feature>
<name>W6PY10_PENRF</name>
<feature type="compositionally biased region" description="Polar residues" evidence="7">
    <location>
        <begin position="1073"/>
        <end position="1096"/>
    </location>
</feature>
<feature type="transmembrane region" description="Helical" evidence="8">
    <location>
        <begin position="434"/>
        <end position="454"/>
    </location>
</feature>
<organism evidence="11 12">
    <name type="scientific">Penicillium roqueforti (strain FM164)</name>
    <dbReference type="NCBI Taxonomy" id="1365484"/>
    <lineage>
        <taxon>Eukaryota</taxon>
        <taxon>Fungi</taxon>
        <taxon>Dikarya</taxon>
        <taxon>Ascomycota</taxon>
        <taxon>Pezizomycotina</taxon>
        <taxon>Eurotiomycetes</taxon>
        <taxon>Eurotiomycetidae</taxon>
        <taxon>Eurotiales</taxon>
        <taxon>Aspergillaceae</taxon>
        <taxon>Penicillium</taxon>
    </lineage>
</organism>
<proteinExistence type="inferred from homology"/>
<keyword evidence="12" id="KW-1185">Reference proteome</keyword>
<feature type="transmembrane region" description="Helical" evidence="8">
    <location>
        <begin position="268"/>
        <end position="289"/>
    </location>
</feature>
<evidence type="ECO:0000256" key="6">
    <source>
        <dbReference type="ARBA" id="ARBA00023136"/>
    </source>
</evidence>
<keyword evidence="6 8" id="KW-0472">Membrane</keyword>
<dbReference type="InterPro" id="IPR004842">
    <property type="entry name" value="SLC12A_fam"/>
</dbReference>
<dbReference type="GO" id="GO:0034486">
    <property type="term" value="P:vacuolar transmembrane transport"/>
    <property type="evidence" value="ECO:0007669"/>
    <property type="project" value="TreeGrafter"/>
</dbReference>
<dbReference type="EMBL" id="HG792015">
    <property type="protein sequence ID" value="CDM26864.1"/>
    <property type="molecule type" value="Genomic_DNA"/>
</dbReference>
<feature type="compositionally biased region" description="Acidic residues" evidence="7">
    <location>
        <begin position="1024"/>
        <end position="1043"/>
    </location>
</feature>
<accession>W6PY10</accession>
<dbReference type="STRING" id="1365484.W6PY10"/>
<protein>
    <submittedName>
        <fullName evidence="11">Amino acid permease domain</fullName>
    </submittedName>
</protein>